<dbReference type="OrthoDB" id="426250at2759"/>
<dbReference type="EMBL" id="BRXY01000381">
    <property type="protein sequence ID" value="GMH91135.1"/>
    <property type="molecule type" value="Genomic_DNA"/>
</dbReference>
<comment type="caution">
    <text evidence="3">The sequence shown here is derived from an EMBL/GenBank/DDBJ whole genome shotgun (WGS) entry which is preliminary data.</text>
</comment>
<dbReference type="Proteomes" id="UP001165085">
    <property type="component" value="Unassembled WGS sequence"/>
</dbReference>
<gene>
    <name evidence="3" type="ORF">TrST_g10029</name>
</gene>
<keyword evidence="1" id="KW-0315">Glutamine amidotransferase</keyword>
<reference evidence="4" key="1">
    <citation type="journal article" date="2023" name="Commun. Biol.">
        <title>Genome analysis of Parmales, the sister group of diatoms, reveals the evolutionary specialization of diatoms from phago-mixotrophs to photoautotrophs.</title>
        <authorList>
            <person name="Ban H."/>
            <person name="Sato S."/>
            <person name="Yoshikawa S."/>
            <person name="Yamada K."/>
            <person name="Nakamura Y."/>
            <person name="Ichinomiya M."/>
            <person name="Sato N."/>
            <person name="Blanc-Mathieu R."/>
            <person name="Endo H."/>
            <person name="Kuwata A."/>
            <person name="Ogata H."/>
        </authorList>
    </citation>
    <scope>NUCLEOTIDE SEQUENCE [LARGE SCALE GENOMIC DNA]</scope>
    <source>
        <strain evidence="4">NIES 3701</strain>
    </source>
</reference>
<sequence length="419" mass="45541">MNRFPPSNPPLRTPLHPALVLLTIDSQPLPSSDILSSLPYPTYVLSCQTQDEETYLVDVLQLPSTSSLPCIGLLSRSGLSVIRSNEGDVVTLRNVNRHARLLYTLSPLPQLRVMIAGSSSHCGKTSFTLLLLESLRRRGFNCGYLKPTTQCESESIVTKHCKNNNITTKGSSVVFYKGFTRSYISGQTESSEEMLDSVRADVNGPVFNHCDILLLDGVGYPSVGSITGVSNAEIAAVCEASVLVVTPTGVGHAVDSYDLNASYFKYHNVPVLGAVVNLCERTGFYSVEECYEWCGRSLASKNETLFGALPKFESMLDLRDSGKEDVWLKQELGGVLQEFEQRVNIEGLLEALKRAARFKGWTPPISNAQVAAAPRAAAPRVSSPLKRDRETAATTTMTTTKRTRAEIESEAAQAGAKGG</sequence>
<dbReference type="InterPro" id="IPR027417">
    <property type="entry name" value="P-loop_NTPase"/>
</dbReference>
<keyword evidence="4" id="KW-1185">Reference proteome</keyword>
<evidence type="ECO:0000313" key="3">
    <source>
        <dbReference type="EMBL" id="GMH91135.1"/>
    </source>
</evidence>
<dbReference type="AlphaFoldDB" id="A0A9W7BRQ0"/>
<evidence type="ECO:0000313" key="4">
    <source>
        <dbReference type="Proteomes" id="UP001165085"/>
    </source>
</evidence>
<feature type="compositionally biased region" description="Low complexity" evidence="2">
    <location>
        <begin position="372"/>
        <end position="383"/>
    </location>
</feature>
<dbReference type="SUPFAM" id="SSF52540">
    <property type="entry name" value="P-loop containing nucleoside triphosphate hydrolases"/>
    <property type="match status" value="1"/>
</dbReference>
<proteinExistence type="predicted"/>
<dbReference type="PANTHER" id="PTHR21343:SF10">
    <property type="entry name" value="DRTGG DOMAIN-CONTAINING PROTEIN"/>
    <property type="match status" value="1"/>
</dbReference>
<organism evidence="3 4">
    <name type="scientific">Triparma strigata</name>
    <dbReference type="NCBI Taxonomy" id="1606541"/>
    <lineage>
        <taxon>Eukaryota</taxon>
        <taxon>Sar</taxon>
        <taxon>Stramenopiles</taxon>
        <taxon>Ochrophyta</taxon>
        <taxon>Bolidophyceae</taxon>
        <taxon>Parmales</taxon>
        <taxon>Triparmaceae</taxon>
        <taxon>Triparma</taxon>
    </lineage>
</organism>
<feature type="region of interest" description="Disordered" evidence="2">
    <location>
        <begin position="372"/>
        <end position="419"/>
    </location>
</feature>
<accession>A0A9W7BRQ0</accession>
<evidence type="ECO:0000256" key="2">
    <source>
        <dbReference type="SAM" id="MobiDB-lite"/>
    </source>
</evidence>
<dbReference type="Pfam" id="PF13500">
    <property type="entry name" value="AAA_26"/>
    <property type="match status" value="1"/>
</dbReference>
<evidence type="ECO:0000256" key="1">
    <source>
        <dbReference type="ARBA" id="ARBA00022962"/>
    </source>
</evidence>
<protein>
    <submittedName>
        <fullName evidence="3">Uncharacterized protein</fullName>
    </submittedName>
</protein>
<dbReference type="Gene3D" id="3.40.50.300">
    <property type="entry name" value="P-loop containing nucleotide triphosphate hydrolases"/>
    <property type="match status" value="1"/>
</dbReference>
<name>A0A9W7BRQ0_9STRA</name>
<dbReference type="PANTHER" id="PTHR21343">
    <property type="entry name" value="DETHIOBIOTIN SYNTHETASE"/>
    <property type="match status" value="1"/>
</dbReference>